<reference evidence="1" key="1">
    <citation type="submission" date="2019-09" db="EMBL/GenBank/DDBJ databases">
        <title>Characterisation of the sponge microbiome using genome-centric metagenomics.</title>
        <authorList>
            <person name="Engelberts J.P."/>
            <person name="Robbins S.J."/>
            <person name="De Goeij J.M."/>
            <person name="Aranda M."/>
            <person name="Bell S.C."/>
            <person name="Webster N.S."/>
        </authorList>
    </citation>
    <scope>NUCLEOTIDE SEQUENCE</scope>
    <source>
        <strain evidence="1">SB0661_bin_32</strain>
    </source>
</reference>
<dbReference type="InterPro" id="IPR006059">
    <property type="entry name" value="SBP"/>
</dbReference>
<dbReference type="EMBL" id="VXMH01000121">
    <property type="protein sequence ID" value="MYC97591.1"/>
    <property type="molecule type" value="Genomic_DNA"/>
</dbReference>
<dbReference type="PANTHER" id="PTHR43649:SF12">
    <property type="entry name" value="DIACETYLCHITOBIOSE BINDING PROTEIN DASA"/>
    <property type="match status" value="1"/>
</dbReference>
<name>A0A6B1DCC3_9CHLR</name>
<dbReference type="InterPro" id="IPR006311">
    <property type="entry name" value="TAT_signal"/>
</dbReference>
<dbReference type="PROSITE" id="PS51318">
    <property type="entry name" value="TAT"/>
    <property type="match status" value="1"/>
</dbReference>
<dbReference type="AlphaFoldDB" id="A0A6B1DCC3"/>
<organism evidence="1">
    <name type="scientific">Caldilineaceae bacterium SB0661_bin_32</name>
    <dbReference type="NCBI Taxonomy" id="2605255"/>
    <lineage>
        <taxon>Bacteria</taxon>
        <taxon>Bacillati</taxon>
        <taxon>Chloroflexota</taxon>
        <taxon>Caldilineae</taxon>
        <taxon>Caldilineales</taxon>
        <taxon>Caldilineaceae</taxon>
    </lineage>
</organism>
<sequence>MTSKASRRDFLKVSGSVVAGAAAAGCVAPVAPTTTGMDDSGPTSERVALRFLNKWGSGVRRELMNGFLDNWAEQNPNIGIIFEPVADFDRRMPILVAAGEWGDIMLFFDLQLSAFHEIAADLTPYFEASGTPFPGKEGSELIRIPNHVGYEPGKVKAVPFQLNIVMTGINKDLFREAGVPMPWEHDHNGDKWWDWHDYREAACAINDLGEDIIGSNFSFGNIEQDGLVNWSVANGGQLIDVENKKGSWNTPEFIEGQQFAVDMICQDGCMMNVDDYQGLGQALGIYPWAAGVQGIASRGSGYWVSRSEADLTQVAWVRSPNTGESAGLGSMHFHIVTTQSQHPAEAFEFITYLANFENQKNIALSGTAEPVNAGVWEDADYQATWGSPEAVEAYLDALDNFIFTPQLPGVLEWFGEIKILWGDVLRCEVSVEEQVVIVDQKTDEILAAHA</sequence>
<dbReference type="PROSITE" id="PS51257">
    <property type="entry name" value="PROKAR_LIPOPROTEIN"/>
    <property type="match status" value="1"/>
</dbReference>
<dbReference type="NCBIfam" id="TIGR01409">
    <property type="entry name" value="TAT_signal_seq"/>
    <property type="match status" value="1"/>
</dbReference>
<accession>A0A6B1DCC3</accession>
<dbReference type="SUPFAM" id="SSF53850">
    <property type="entry name" value="Periplasmic binding protein-like II"/>
    <property type="match status" value="1"/>
</dbReference>
<dbReference type="InterPro" id="IPR050490">
    <property type="entry name" value="Bact_solute-bd_prot1"/>
</dbReference>
<evidence type="ECO:0000313" key="1">
    <source>
        <dbReference type="EMBL" id="MYC97591.1"/>
    </source>
</evidence>
<proteinExistence type="predicted"/>
<comment type="caution">
    <text evidence="1">The sequence shown here is derived from an EMBL/GenBank/DDBJ whole genome shotgun (WGS) entry which is preliminary data.</text>
</comment>
<dbReference type="InterPro" id="IPR019546">
    <property type="entry name" value="TAT_signal_bac_arc"/>
</dbReference>
<protein>
    <submittedName>
        <fullName evidence="1">Extracellular solute-binding protein</fullName>
    </submittedName>
</protein>
<gene>
    <name evidence="1" type="ORF">F4X14_21780</name>
</gene>
<dbReference type="Pfam" id="PF01547">
    <property type="entry name" value="SBP_bac_1"/>
    <property type="match status" value="1"/>
</dbReference>
<dbReference type="PANTHER" id="PTHR43649">
    <property type="entry name" value="ARABINOSE-BINDING PROTEIN-RELATED"/>
    <property type="match status" value="1"/>
</dbReference>
<dbReference type="Gene3D" id="3.40.190.10">
    <property type="entry name" value="Periplasmic binding protein-like II"/>
    <property type="match status" value="1"/>
</dbReference>